<comment type="caution">
    <text evidence="2">The sequence shown here is derived from an EMBL/GenBank/DDBJ whole genome shotgun (WGS) entry which is preliminary data.</text>
</comment>
<dbReference type="EMBL" id="JAQNDN010000019">
    <property type="protein sequence ID" value="MDC0672227.1"/>
    <property type="molecule type" value="Genomic_DNA"/>
</dbReference>
<feature type="compositionally biased region" description="Basic and acidic residues" evidence="1">
    <location>
        <begin position="87"/>
        <end position="105"/>
    </location>
</feature>
<gene>
    <name evidence="2" type="ORF">POL58_31050</name>
</gene>
<evidence type="ECO:0000313" key="2">
    <source>
        <dbReference type="EMBL" id="MDC0672227.1"/>
    </source>
</evidence>
<keyword evidence="3" id="KW-1185">Reference proteome</keyword>
<name>A0ABT5BDJ9_9BACT</name>
<sequence>MEARWRALNCLEDRQERYKIGTKFRDVALISSSEPRRDAAMRSWMIAATTSIALVARIAAEEADKLEVSRERPQSRRNHAMLGIACERFERDPETARHGSGERPRLVAADDPTERRWPARPRRAGVPRSTRSLALNDASTARRWRRALGAAMPLWAALGCGGGTGEPSVVAAPPDPPASVAPEAPPAPPAAARDPPPGPPAARHPLDRTSWRCGDLTSWAFWGDHLLEIDKDPALVAMRAHAVTQRTDYALAYVDDGFTLAARRREDVRAGRPAEEVAGPTYTFRHTLRGERMTVTGPSLDEPLECVRRCFDEAFMRNMDARYGTRTDPSVLCDEANGP</sequence>
<organism evidence="2 3">
    <name type="scientific">Nannocystis radixulma</name>
    <dbReference type="NCBI Taxonomy" id="2995305"/>
    <lineage>
        <taxon>Bacteria</taxon>
        <taxon>Pseudomonadati</taxon>
        <taxon>Myxococcota</taxon>
        <taxon>Polyangia</taxon>
        <taxon>Nannocystales</taxon>
        <taxon>Nannocystaceae</taxon>
        <taxon>Nannocystis</taxon>
    </lineage>
</organism>
<proteinExistence type="predicted"/>
<feature type="compositionally biased region" description="Pro residues" evidence="1">
    <location>
        <begin position="173"/>
        <end position="202"/>
    </location>
</feature>
<feature type="region of interest" description="Disordered" evidence="1">
    <location>
        <begin position="167"/>
        <end position="206"/>
    </location>
</feature>
<protein>
    <recommendedName>
        <fullName evidence="4">Lipoprotein</fullName>
    </recommendedName>
</protein>
<feature type="region of interest" description="Disordered" evidence="1">
    <location>
        <begin position="87"/>
        <end position="133"/>
    </location>
</feature>
<dbReference type="RefSeq" id="WP_272003603.1">
    <property type="nucleotide sequence ID" value="NZ_JAQNDN010000019.1"/>
</dbReference>
<evidence type="ECO:0000313" key="3">
    <source>
        <dbReference type="Proteomes" id="UP001217838"/>
    </source>
</evidence>
<evidence type="ECO:0000256" key="1">
    <source>
        <dbReference type="SAM" id="MobiDB-lite"/>
    </source>
</evidence>
<accession>A0ABT5BDJ9</accession>
<dbReference type="Proteomes" id="UP001217838">
    <property type="component" value="Unassembled WGS sequence"/>
</dbReference>
<reference evidence="2 3" key="1">
    <citation type="submission" date="2022-11" db="EMBL/GenBank/DDBJ databases">
        <title>Minimal conservation of predation-associated metabolite biosynthetic gene clusters underscores biosynthetic potential of Myxococcota including descriptions for ten novel species: Archangium lansinium sp. nov., Myxococcus landrumus sp. nov., Nannocystis bai.</title>
        <authorList>
            <person name="Ahearne A."/>
            <person name="Stevens C."/>
            <person name="Dowd S."/>
        </authorList>
    </citation>
    <scope>NUCLEOTIDE SEQUENCE [LARGE SCALE GENOMIC DNA]</scope>
    <source>
        <strain evidence="2 3">NCELM</strain>
    </source>
</reference>
<evidence type="ECO:0008006" key="4">
    <source>
        <dbReference type="Google" id="ProtNLM"/>
    </source>
</evidence>